<accession>B6BT93</accession>
<dbReference type="Gene3D" id="3.40.50.1820">
    <property type="entry name" value="alpha/beta hydrolase"/>
    <property type="match status" value="1"/>
</dbReference>
<feature type="domain" description="AB hydrolase-1" evidence="2">
    <location>
        <begin position="25"/>
        <end position="141"/>
    </location>
</feature>
<proteinExistence type="predicted"/>
<dbReference type="eggNOG" id="COG0596">
    <property type="taxonomic scope" value="Bacteria"/>
</dbReference>
<reference evidence="4" key="1">
    <citation type="journal article" date="2012" name="Stand. Genomic Sci.">
        <title>Genome sequence of strain HIMB624, a cultured representative from the OM43 clade of marine Betaproteobacteria.</title>
        <authorList>
            <person name="Huggett M.J."/>
            <person name="Hayakawa D.H."/>
            <person name="Rappe M.S."/>
        </authorList>
    </citation>
    <scope>NUCLEOTIDE SEQUENCE [LARGE SCALE GENOMIC DNA]</scope>
    <source>
        <strain evidence="4">KB13</strain>
    </source>
</reference>
<dbReference type="HOGENOM" id="CLU_020336_13_3_4"/>
<dbReference type="GO" id="GO:0016787">
    <property type="term" value="F:hydrolase activity"/>
    <property type="evidence" value="ECO:0007669"/>
    <property type="project" value="UniProtKB-KW"/>
</dbReference>
<dbReference type="PRINTS" id="PR00412">
    <property type="entry name" value="EPOXHYDRLASE"/>
</dbReference>
<name>B6BT93_9PROT</name>
<dbReference type="AlphaFoldDB" id="B6BT93"/>
<protein>
    <submittedName>
        <fullName evidence="3">Hydrolase, alpha/beta fold family, putative</fullName>
    </submittedName>
</protein>
<organism evidence="3 4">
    <name type="scientific">beta proteobacterium KB13</name>
    <dbReference type="NCBI Taxonomy" id="314607"/>
    <lineage>
        <taxon>Bacteria</taxon>
        <taxon>Pseudomonadati</taxon>
        <taxon>Pseudomonadota</taxon>
        <taxon>Betaproteobacteria</taxon>
        <taxon>Nitrosomonadales</taxon>
        <taxon>OM43 clade</taxon>
    </lineage>
</organism>
<dbReference type="InterPro" id="IPR000639">
    <property type="entry name" value="Epox_hydrolase-like"/>
</dbReference>
<dbReference type="EMBL" id="DS995299">
    <property type="protein sequence ID" value="EDZ64127.1"/>
    <property type="molecule type" value="Genomic_DNA"/>
</dbReference>
<dbReference type="SUPFAM" id="SSF53474">
    <property type="entry name" value="alpha/beta-Hydrolases"/>
    <property type="match status" value="1"/>
</dbReference>
<dbReference type="InterPro" id="IPR000073">
    <property type="entry name" value="AB_hydrolase_1"/>
</dbReference>
<sequence length="277" mass="31657">MALIKKFNLQDGTFIRYSEQGQGSPLLLLHTIRNRLEYANELLPYLTKKFKVYVIDLPGHGDSPINKKTNYDQEFMTESIVDFIEDHNLKNLTIVGESIGAVLAATIAKKIPKRIKKIFCFNSYDYDTRFAQGVMRGNLAATFLLFHVSLPLGLGIFFAKLESFPTLWLIFRGGVYKKKAITASYIRLLCTSIKKSGFVYHERNVFQNHKSWLNDGTLYEGLKVPVALIYGESDWAKQNERLRTMQALGLDSFHTMEKTGHFSFLESPKQVSQIILV</sequence>
<dbReference type="PANTHER" id="PTHR46438">
    <property type="entry name" value="ALPHA/BETA-HYDROLASES SUPERFAMILY PROTEIN"/>
    <property type="match status" value="1"/>
</dbReference>
<dbReference type="Pfam" id="PF00561">
    <property type="entry name" value="Abhydrolase_1"/>
    <property type="match status" value="1"/>
</dbReference>
<keyword evidence="1" id="KW-0812">Transmembrane</keyword>
<keyword evidence="1" id="KW-0472">Membrane</keyword>
<dbReference type="Proteomes" id="UP000004188">
    <property type="component" value="Unassembled WGS sequence"/>
</dbReference>
<keyword evidence="3" id="KW-0378">Hydrolase</keyword>
<dbReference type="STRING" id="314607.KB13_259"/>
<evidence type="ECO:0000313" key="4">
    <source>
        <dbReference type="Proteomes" id="UP000004188"/>
    </source>
</evidence>
<gene>
    <name evidence="3" type="ORF">KB13_259</name>
</gene>
<keyword evidence="1" id="KW-1133">Transmembrane helix</keyword>
<evidence type="ECO:0000313" key="3">
    <source>
        <dbReference type="EMBL" id="EDZ64127.1"/>
    </source>
</evidence>
<dbReference type="InterPro" id="IPR029058">
    <property type="entry name" value="AB_hydrolase_fold"/>
</dbReference>
<feature type="transmembrane region" description="Helical" evidence="1">
    <location>
        <begin position="139"/>
        <end position="159"/>
    </location>
</feature>
<evidence type="ECO:0000259" key="2">
    <source>
        <dbReference type="Pfam" id="PF00561"/>
    </source>
</evidence>
<evidence type="ECO:0000256" key="1">
    <source>
        <dbReference type="SAM" id="Phobius"/>
    </source>
</evidence>
<keyword evidence="4" id="KW-1185">Reference proteome</keyword>